<dbReference type="GO" id="GO:0000435">
    <property type="term" value="P:positive regulation of transcription from RNA polymerase II promoter by galactose"/>
    <property type="evidence" value="ECO:0007669"/>
    <property type="project" value="TreeGrafter"/>
</dbReference>
<dbReference type="CDD" id="cd12148">
    <property type="entry name" value="fungal_TF_MHR"/>
    <property type="match status" value="1"/>
</dbReference>
<dbReference type="SMART" id="SM00906">
    <property type="entry name" value="Fungal_trans"/>
    <property type="match status" value="1"/>
</dbReference>
<dbReference type="EMBL" id="MDYL01000031">
    <property type="protein sequence ID" value="OQD68755.1"/>
    <property type="molecule type" value="Genomic_DNA"/>
</dbReference>
<dbReference type="STRING" id="69771.A0A1V6NVK6"/>
<accession>A0A1V6NVK6</accession>
<dbReference type="InterPro" id="IPR051127">
    <property type="entry name" value="Fungal_SecMet_Regulators"/>
</dbReference>
<dbReference type="AlphaFoldDB" id="A0A1V6NVK6"/>
<dbReference type="GO" id="GO:0005634">
    <property type="term" value="C:nucleus"/>
    <property type="evidence" value="ECO:0007669"/>
    <property type="project" value="TreeGrafter"/>
</dbReference>
<dbReference type="GO" id="GO:0006351">
    <property type="term" value="P:DNA-templated transcription"/>
    <property type="evidence" value="ECO:0007669"/>
    <property type="project" value="InterPro"/>
</dbReference>
<evidence type="ECO:0000256" key="1">
    <source>
        <dbReference type="ARBA" id="ARBA00023015"/>
    </source>
</evidence>
<sequence>MSRLIRDRQGAYMFLGPSANLSALQTIRNIVHSELGASHFTEMPAENDFVDEDCTMSINWDEANMEPPRPSVADCDYYLCWYASATSCVFNLFEYEELAAKIIPWLEQPASADSCSCINFLVLAIGAQCGPKSRDAQADAYFAYGRYLSSTKFLEPANIASIQIYCLIAMYLLNAARPRAASMHFGLAIRAAHSLGIHRPDINALFSAAESFKRERIWKVLRIQDLFLSTTLGQQPSTTETRDTMSQQGYSASTALCHIFEKILSEVYSKQEVSPAVLQHVSRHHREWAFHFQEGLLADRISAEEYIGVQTGKTQLNIGLCHVKEAYYWTIMLVTRPYLIDLVQRHVANDTATLPLMSASDDMLSPSTQPSDTLLAHASVNSAVLTVDLLQCFLHADEIPKRLPYVVNSVFNSALMIGIGYFADLDYLFPLDHAMDLAERLLDRFQSNDALARWGLHIVRDLRNACIQLVKRRYDRRLNHHGALVKDLFGDINSFGSQSRPLYASPSSPPYNVLQGGNNGWEIGGPRGMMETQFSELPDDLQVEENSIIWNQLFYDPIPGSLWESDV</sequence>
<dbReference type="OrthoDB" id="47007at2759"/>
<keyword evidence="3" id="KW-0539">Nucleus</keyword>
<dbReference type="PANTHER" id="PTHR47424:SF9">
    <property type="entry name" value="TAH-2"/>
    <property type="match status" value="1"/>
</dbReference>
<reference evidence="6" key="1">
    <citation type="journal article" date="2017" name="Nat. Microbiol.">
        <title>Global analysis of biosynthetic gene clusters reveals vast potential of secondary metabolite production in Penicillium species.</title>
        <authorList>
            <person name="Nielsen J.C."/>
            <person name="Grijseels S."/>
            <person name="Prigent S."/>
            <person name="Ji B."/>
            <person name="Dainat J."/>
            <person name="Nielsen K.F."/>
            <person name="Frisvad J.C."/>
            <person name="Workman M."/>
            <person name="Nielsen J."/>
        </authorList>
    </citation>
    <scope>NUCLEOTIDE SEQUENCE [LARGE SCALE GENOMIC DNA]</scope>
    <source>
        <strain evidence="6">IBT 11843</strain>
    </source>
</reference>
<evidence type="ECO:0000256" key="3">
    <source>
        <dbReference type="ARBA" id="ARBA00023242"/>
    </source>
</evidence>
<proteinExistence type="predicted"/>
<name>A0A1V6NVK6_PENDC</name>
<dbReference type="Pfam" id="PF04082">
    <property type="entry name" value="Fungal_trans"/>
    <property type="match status" value="1"/>
</dbReference>
<organism evidence="5 6">
    <name type="scientific">Penicillium decumbens</name>
    <dbReference type="NCBI Taxonomy" id="69771"/>
    <lineage>
        <taxon>Eukaryota</taxon>
        <taxon>Fungi</taxon>
        <taxon>Dikarya</taxon>
        <taxon>Ascomycota</taxon>
        <taxon>Pezizomycotina</taxon>
        <taxon>Eurotiomycetes</taxon>
        <taxon>Eurotiomycetidae</taxon>
        <taxon>Eurotiales</taxon>
        <taxon>Aspergillaceae</taxon>
        <taxon>Penicillium</taxon>
    </lineage>
</organism>
<keyword evidence="2" id="KW-0804">Transcription</keyword>
<dbReference type="OMA" id="IHRKDAN"/>
<feature type="domain" description="Xylanolytic transcriptional activator regulatory" evidence="4">
    <location>
        <begin position="181"/>
        <end position="251"/>
    </location>
</feature>
<evidence type="ECO:0000259" key="4">
    <source>
        <dbReference type="SMART" id="SM00906"/>
    </source>
</evidence>
<dbReference type="Proteomes" id="UP000191522">
    <property type="component" value="Unassembled WGS sequence"/>
</dbReference>
<dbReference type="InterPro" id="IPR007219">
    <property type="entry name" value="XnlR_reg_dom"/>
</dbReference>
<evidence type="ECO:0000313" key="5">
    <source>
        <dbReference type="EMBL" id="OQD68755.1"/>
    </source>
</evidence>
<keyword evidence="6" id="KW-1185">Reference proteome</keyword>
<gene>
    <name evidence="5" type="ORF">PENDEC_c031G06329</name>
</gene>
<keyword evidence="1" id="KW-0805">Transcription regulation</keyword>
<dbReference type="PANTHER" id="PTHR47424">
    <property type="entry name" value="REGULATORY PROTEIN GAL4"/>
    <property type="match status" value="1"/>
</dbReference>
<dbReference type="GO" id="GO:0000978">
    <property type="term" value="F:RNA polymerase II cis-regulatory region sequence-specific DNA binding"/>
    <property type="evidence" value="ECO:0007669"/>
    <property type="project" value="TreeGrafter"/>
</dbReference>
<evidence type="ECO:0000313" key="6">
    <source>
        <dbReference type="Proteomes" id="UP000191522"/>
    </source>
</evidence>
<dbReference type="GO" id="GO:0008270">
    <property type="term" value="F:zinc ion binding"/>
    <property type="evidence" value="ECO:0007669"/>
    <property type="project" value="InterPro"/>
</dbReference>
<evidence type="ECO:0000256" key="2">
    <source>
        <dbReference type="ARBA" id="ARBA00023163"/>
    </source>
</evidence>
<comment type="caution">
    <text evidence="5">The sequence shown here is derived from an EMBL/GenBank/DDBJ whole genome shotgun (WGS) entry which is preliminary data.</text>
</comment>
<dbReference type="GO" id="GO:0000981">
    <property type="term" value="F:DNA-binding transcription factor activity, RNA polymerase II-specific"/>
    <property type="evidence" value="ECO:0007669"/>
    <property type="project" value="TreeGrafter"/>
</dbReference>
<protein>
    <recommendedName>
        <fullName evidence="4">Xylanolytic transcriptional activator regulatory domain-containing protein</fullName>
    </recommendedName>
</protein>